<dbReference type="KEGG" id="tva:4773169"/>
<dbReference type="Proteomes" id="UP000001542">
    <property type="component" value="Unassembled WGS sequence"/>
</dbReference>
<evidence type="ECO:0000313" key="1">
    <source>
        <dbReference type="EMBL" id="EAY15177.1"/>
    </source>
</evidence>
<sequence length="68" mass="6908">MAAGIWNKIKGAFVKAGRWINNKILKPVANAVKPLLPTIASTVGGTLFGPGGAAGGRVVGNIAQNLIK</sequence>
<dbReference type="VEuPathDB" id="TrichDB:TVAGG3_0202200"/>
<dbReference type="InParanoid" id="A2DWJ2"/>
<accession>A2DWJ2</accession>
<protein>
    <submittedName>
        <fullName evidence="1">Uncharacterized protein</fullName>
    </submittedName>
</protein>
<dbReference type="AlphaFoldDB" id="A2DWJ2"/>
<dbReference type="EMBL" id="DS113259">
    <property type="protein sequence ID" value="EAY15177.1"/>
    <property type="molecule type" value="Genomic_DNA"/>
</dbReference>
<gene>
    <name evidence="1" type="ORF">TVAG_201710</name>
</gene>
<dbReference type="RefSeq" id="XP_001327400.1">
    <property type="nucleotide sequence ID" value="XM_001327365.1"/>
</dbReference>
<evidence type="ECO:0000313" key="2">
    <source>
        <dbReference type="Proteomes" id="UP000001542"/>
    </source>
</evidence>
<keyword evidence="2" id="KW-1185">Reference proteome</keyword>
<proteinExistence type="predicted"/>
<reference evidence="1" key="2">
    <citation type="journal article" date="2007" name="Science">
        <title>Draft genome sequence of the sexually transmitted pathogen Trichomonas vaginalis.</title>
        <authorList>
            <person name="Carlton J.M."/>
            <person name="Hirt R.P."/>
            <person name="Silva J.C."/>
            <person name="Delcher A.L."/>
            <person name="Schatz M."/>
            <person name="Zhao Q."/>
            <person name="Wortman J.R."/>
            <person name="Bidwell S.L."/>
            <person name="Alsmark U.C.M."/>
            <person name="Besteiro S."/>
            <person name="Sicheritz-Ponten T."/>
            <person name="Noel C.J."/>
            <person name="Dacks J.B."/>
            <person name="Foster P.G."/>
            <person name="Simillion C."/>
            <person name="Van de Peer Y."/>
            <person name="Miranda-Saavedra D."/>
            <person name="Barton G.J."/>
            <person name="Westrop G.D."/>
            <person name="Mueller S."/>
            <person name="Dessi D."/>
            <person name="Fiori P.L."/>
            <person name="Ren Q."/>
            <person name="Paulsen I."/>
            <person name="Zhang H."/>
            <person name="Bastida-Corcuera F.D."/>
            <person name="Simoes-Barbosa A."/>
            <person name="Brown M.T."/>
            <person name="Hayes R.D."/>
            <person name="Mukherjee M."/>
            <person name="Okumura C.Y."/>
            <person name="Schneider R."/>
            <person name="Smith A.J."/>
            <person name="Vanacova S."/>
            <person name="Villalvazo M."/>
            <person name="Haas B.J."/>
            <person name="Pertea M."/>
            <person name="Feldblyum T.V."/>
            <person name="Utterback T.R."/>
            <person name="Shu C.L."/>
            <person name="Osoegawa K."/>
            <person name="de Jong P.J."/>
            <person name="Hrdy I."/>
            <person name="Horvathova L."/>
            <person name="Zubacova Z."/>
            <person name="Dolezal P."/>
            <person name="Malik S.B."/>
            <person name="Logsdon J.M. Jr."/>
            <person name="Henze K."/>
            <person name="Gupta A."/>
            <person name="Wang C.C."/>
            <person name="Dunne R.L."/>
            <person name="Upcroft J.A."/>
            <person name="Upcroft P."/>
            <person name="White O."/>
            <person name="Salzberg S.L."/>
            <person name="Tang P."/>
            <person name="Chiu C.-H."/>
            <person name="Lee Y.-S."/>
            <person name="Embley T.M."/>
            <person name="Coombs G.H."/>
            <person name="Mottram J.C."/>
            <person name="Tachezy J."/>
            <person name="Fraser-Liggett C.M."/>
            <person name="Johnson P.J."/>
        </authorList>
    </citation>
    <scope>NUCLEOTIDE SEQUENCE [LARGE SCALE GENOMIC DNA]</scope>
    <source>
        <strain evidence="1">G3</strain>
    </source>
</reference>
<organism evidence="1 2">
    <name type="scientific">Trichomonas vaginalis (strain ATCC PRA-98 / G3)</name>
    <dbReference type="NCBI Taxonomy" id="412133"/>
    <lineage>
        <taxon>Eukaryota</taxon>
        <taxon>Metamonada</taxon>
        <taxon>Parabasalia</taxon>
        <taxon>Trichomonadida</taxon>
        <taxon>Trichomonadidae</taxon>
        <taxon>Trichomonas</taxon>
    </lineage>
</organism>
<dbReference type="VEuPathDB" id="TrichDB:TVAG_201710"/>
<reference evidence="1" key="1">
    <citation type="submission" date="2006-10" db="EMBL/GenBank/DDBJ databases">
        <authorList>
            <person name="Amadeo P."/>
            <person name="Zhao Q."/>
            <person name="Wortman J."/>
            <person name="Fraser-Liggett C."/>
            <person name="Carlton J."/>
        </authorList>
    </citation>
    <scope>NUCLEOTIDE SEQUENCE</scope>
    <source>
        <strain evidence="1">G3</strain>
    </source>
</reference>
<name>A2DWJ2_TRIV3</name>